<feature type="region of interest" description="Disordered" evidence="6">
    <location>
        <begin position="245"/>
        <end position="266"/>
    </location>
</feature>
<dbReference type="EMBL" id="CAJNOV010009453">
    <property type="protein sequence ID" value="CAF1367009.1"/>
    <property type="molecule type" value="Genomic_DNA"/>
</dbReference>
<evidence type="ECO:0000313" key="8">
    <source>
        <dbReference type="EMBL" id="CAF1367009.1"/>
    </source>
</evidence>
<reference evidence="8" key="1">
    <citation type="submission" date="2021-02" db="EMBL/GenBank/DDBJ databases">
        <authorList>
            <person name="Nowell W R."/>
        </authorList>
    </citation>
    <scope>NUCLEOTIDE SEQUENCE</scope>
</reference>
<dbReference type="GO" id="GO:0046983">
    <property type="term" value="F:protein dimerization activity"/>
    <property type="evidence" value="ECO:0007669"/>
    <property type="project" value="InterPro"/>
</dbReference>
<dbReference type="PANTHER" id="PTHR46481:SF10">
    <property type="entry name" value="ZINC FINGER BED DOMAIN-CONTAINING PROTEIN 39"/>
    <property type="match status" value="1"/>
</dbReference>
<dbReference type="Gene3D" id="1.10.10.1070">
    <property type="entry name" value="Zinc finger, BED domain-containing"/>
    <property type="match status" value="1"/>
</dbReference>
<feature type="domain" description="HAT C-terminal dimerisation" evidence="7">
    <location>
        <begin position="521"/>
        <end position="602"/>
    </location>
</feature>
<dbReference type="AlphaFoldDB" id="A0A815IKA4"/>
<gene>
    <name evidence="8" type="ORF">CJN711_LOCUS20237</name>
</gene>
<name>A0A815IKA4_9BILA</name>
<dbReference type="InterPro" id="IPR052035">
    <property type="entry name" value="ZnF_BED_domain_contain"/>
</dbReference>
<sequence>MSSCDDISLSSSTCTTASCASSSSSEHSTHTIRQLLIEDEEHFEVIPNNHKRTTAACWKTFDFPAKKNNETSEKVVIPGFVSCKRCFYTYKYIDSSTTNLYSHGCCRNQSSDQTSITSFIQSPRSSCSSKISKKKKEELTKLCSRWVAGSMRPFQIVADPGFICIAQACINIGKESRNDTYLVANEFLPSDRTVKHELEKLNTTKEKITKSIDGINYTTTQIEETPKKKKSNSTKYLQASPEFEDYSQSIDDCDQSEDDSEEEDDYDDDICDYTELTINQLSNNVRLVITTIKSCKSLSGLNRQLQLVQNEPENEDLDGTTTNNKHSEGRTLHQSSVVRWLSLFYLLESIKKAYASLIILLNDNRQNARIQAINMDLVNKLIDFFYPWKVVLTELQKTNEPSLFLVLPCITYLRDELASGERKEKSVFLQASFSIIRKYVYYGRRIHYGCFLHPNYKQLRGASSSQVAECYATSRQSIVHDQSSAEIILDNYRPQAKKAKIFMSTLMDKQRQQNGNGQDEVDRYISLTLGENEQYSNPLDFWKKKDNQLAFPSLFQLAKRYFSIPCSSSAVERQFSATGQIITQRRANLDPATVNDIIFLRSIENRLV</sequence>
<evidence type="ECO:0000256" key="5">
    <source>
        <dbReference type="ARBA" id="ARBA00023242"/>
    </source>
</evidence>
<dbReference type="InterPro" id="IPR012337">
    <property type="entry name" value="RNaseH-like_sf"/>
</dbReference>
<dbReference type="PANTHER" id="PTHR46481">
    <property type="entry name" value="ZINC FINGER BED DOMAIN-CONTAINING PROTEIN 4"/>
    <property type="match status" value="1"/>
</dbReference>
<dbReference type="SUPFAM" id="SSF53098">
    <property type="entry name" value="Ribonuclease H-like"/>
    <property type="match status" value="1"/>
</dbReference>
<keyword evidence="2" id="KW-0479">Metal-binding</keyword>
<keyword evidence="3" id="KW-0863">Zinc-finger</keyword>
<feature type="compositionally biased region" description="Acidic residues" evidence="6">
    <location>
        <begin position="251"/>
        <end position="266"/>
    </location>
</feature>
<dbReference type="Pfam" id="PF05699">
    <property type="entry name" value="Dimer_Tnp_hAT"/>
    <property type="match status" value="1"/>
</dbReference>
<dbReference type="GO" id="GO:0008270">
    <property type="term" value="F:zinc ion binding"/>
    <property type="evidence" value="ECO:0007669"/>
    <property type="project" value="UniProtKB-KW"/>
</dbReference>
<keyword evidence="4" id="KW-0862">Zinc</keyword>
<evidence type="ECO:0000256" key="3">
    <source>
        <dbReference type="ARBA" id="ARBA00022771"/>
    </source>
</evidence>
<keyword evidence="5" id="KW-0539">Nucleus</keyword>
<dbReference type="GO" id="GO:0005634">
    <property type="term" value="C:nucleus"/>
    <property type="evidence" value="ECO:0007669"/>
    <property type="project" value="UniProtKB-SubCell"/>
</dbReference>
<proteinExistence type="predicted"/>
<evidence type="ECO:0000256" key="2">
    <source>
        <dbReference type="ARBA" id="ARBA00022723"/>
    </source>
</evidence>
<comment type="subcellular location">
    <subcellularLocation>
        <location evidence="1">Nucleus</location>
    </subcellularLocation>
</comment>
<protein>
    <recommendedName>
        <fullName evidence="7">HAT C-terminal dimerisation domain-containing protein</fullName>
    </recommendedName>
</protein>
<feature type="region of interest" description="Disordered" evidence="6">
    <location>
        <begin position="1"/>
        <end position="24"/>
    </location>
</feature>
<dbReference type="InterPro" id="IPR008906">
    <property type="entry name" value="HATC_C_dom"/>
</dbReference>
<evidence type="ECO:0000256" key="4">
    <source>
        <dbReference type="ARBA" id="ARBA00022833"/>
    </source>
</evidence>
<evidence type="ECO:0000259" key="7">
    <source>
        <dbReference type="Pfam" id="PF05699"/>
    </source>
</evidence>
<evidence type="ECO:0000256" key="6">
    <source>
        <dbReference type="SAM" id="MobiDB-lite"/>
    </source>
</evidence>
<evidence type="ECO:0000313" key="9">
    <source>
        <dbReference type="Proteomes" id="UP000663855"/>
    </source>
</evidence>
<comment type="caution">
    <text evidence="8">The sequence shown here is derived from an EMBL/GenBank/DDBJ whole genome shotgun (WGS) entry which is preliminary data.</text>
</comment>
<dbReference type="Proteomes" id="UP000663855">
    <property type="component" value="Unassembled WGS sequence"/>
</dbReference>
<evidence type="ECO:0000256" key="1">
    <source>
        <dbReference type="ARBA" id="ARBA00004123"/>
    </source>
</evidence>
<accession>A0A815IKA4</accession>
<organism evidence="8 9">
    <name type="scientific">Rotaria magnacalcarata</name>
    <dbReference type="NCBI Taxonomy" id="392030"/>
    <lineage>
        <taxon>Eukaryota</taxon>
        <taxon>Metazoa</taxon>
        <taxon>Spiralia</taxon>
        <taxon>Gnathifera</taxon>
        <taxon>Rotifera</taxon>
        <taxon>Eurotatoria</taxon>
        <taxon>Bdelloidea</taxon>
        <taxon>Philodinida</taxon>
        <taxon>Philodinidae</taxon>
        <taxon>Rotaria</taxon>
    </lineage>
</organism>
<dbReference type="SUPFAM" id="SSF140996">
    <property type="entry name" value="Hermes dimerisation domain"/>
    <property type="match status" value="1"/>
</dbReference>